<dbReference type="CDD" id="cd04742">
    <property type="entry name" value="NPD_FabD"/>
    <property type="match status" value="1"/>
</dbReference>
<evidence type="ECO:0000313" key="3">
    <source>
        <dbReference type="Proteomes" id="UP000253034"/>
    </source>
</evidence>
<gene>
    <name evidence="2" type="ORF">DFR58_102191</name>
</gene>
<dbReference type="InterPro" id="IPR013785">
    <property type="entry name" value="Aldolase_TIM"/>
</dbReference>
<dbReference type="InterPro" id="IPR014179">
    <property type="entry name" value="PfaD-like_TIM-barrel"/>
</dbReference>
<dbReference type="Pfam" id="PF03060">
    <property type="entry name" value="NMO"/>
    <property type="match status" value="1"/>
</dbReference>
<dbReference type="Gene3D" id="3.20.20.70">
    <property type="entry name" value="Aldolase class I"/>
    <property type="match status" value="1"/>
</dbReference>
<accession>A0A369BFC8</accession>
<name>A0A369BFC8_9FIRM</name>
<dbReference type="NCBIfam" id="TIGR02814">
    <property type="entry name" value="pfaD_fam"/>
    <property type="match status" value="1"/>
</dbReference>
<dbReference type="PANTHER" id="PTHR32332">
    <property type="entry name" value="2-NITROPROPANE DIOXYGENASE"/>
    <property type="match status" value="1"/>
</dbReference>
<proteinExistence type="predicted"/>
<feature type="domain" description="[Acyl-carrier-protein] S-malonyltransferase-like inserted helical" evidence="1">
    <location>
        <begin position="390"/>
        <end position="468"/>
    </location>
</feature>
<organism evidence="2 3">
    <name type="scientific">Anaerobacterium chartisolvens</name>
    <dbReference type="NCBI Taxonomy" id="1297424"/>
    <lineage>
        <taxon>Bacteria</taxon>
        <taxon>Bacillati</taxon>
        <taxon>Bacillota</taxon>
        <taxon>Clostridia</taxon>
        <taxon>Eubacteriales</taxon>
        <taxon>Oscillospiraceae</taxon>
        <taxon>Anaerobacterium</taxon>
    </lineage>
</organism>
<keyword evidence="3" id="KW-1185">Reference proteome</keyword>
<dbReference type="AlphaFoldDB" id="A0A369BFC8"/>
<dbReference type="SUPFAM" id="SSF51412">
    <property type="entry name" value="Inosine monophosphate dehydrogenase (IMPDH)"/>
    <property type="match status" value="1"/>
</dbReference>
<evidence type="ECO:0000259" key="1">
    <source>
        <dbReference type="Pfam" id="PF21607"/>
    </source>
</evidence>
<dbReference type="InterPro" id="IPR049489">
    <property type="entry name" value="FabD-like_helical_ins"/>
</dbReference>
<comment type="caution">
    <text evidence="2">The sequence shown here is derived from an EMBL/GenBank/DDBJ whole genome shotgun (WGS) entry which is preliminary data.</text>
</comment>
<dbReference type="Pfam" id="PF21607">
    <property type="entry name" value="FabD_helical_ins"/>
    <property type="match status" value="1"/>
</dbReference>
<protein>
    <submittedName>
        <fullName evidence="2">PfaD family protein</fullName>
    </submittedName>
</protein>
<sequence length="543" mass="59768">MSMENGECDVLLWKCGAIAGSPEQVEQIIRSVDKQCYVVETDDGFKPALGGKLHSGTDTAGEPVYRCVGFIPSISGEKLGDRGFINDYGTRYAYMGGAMANGISSVEMVVELGRNGFMGSFGSGGLSMDVIKEAITSIQKALPDGPYAVNLLHGSGRGKREFELVALLLKNKVRTIEASAFITMTPALIYYRVSGLKKSVDGTVERGHKIIAKVSREEVATKFMQPAEEDIIKGLLEEGLITAEQAKLSREVPVADDVTVEADSGGHTDNRPLVSLLPAIIALRDSIQERYGYSKPVRIGAAGGISTPQAALAAFQMGAAYVVTGSVNQACIEAGTSDYVRKTLADTGMADIMMAPCADMFELGAKVQVLKKGTMFPMNAHKLYELYKKYSCIEEIPPIERERLEKRMFKAGLLDIWREVVKYFEINASEELVRAEQDAKYKMALIFRWYLGNSSRWSIAGNRDRHMDMQIWCGQSMGAFNNWVKGTYMEDVQKRRVAEVAFHIMNGAACLLRSNLISQMGVPLSPRQRNYSIARGIAFWEQV</sequence>
<dbReference type="OrthoDB" id="9805460at2"/>
<reference evidence="2 3" key="1">
    <citation type="submission" date="2018-07" db="EMBL/GenBank/DDBJ databases">
        <title>Genomic Encyclopedia of Type Strains, Phase IV (KMG-IV): sequencing the most valuable type-strain genomes for metagenomic binning, comparative biology and taxonomic classification.</title>
        <authorList>
            <person name="Goeker M."/>
        </authorList>
    </citation>
    <scope>NUCLEOTIDE SEQUENCE [LARGE SCALE GENOMIC DNA]</scope>
    <source>
        <strain evidence="2 3">DSM 27016</strain>
    </source>
</reference>
<evidence type="ECO:0000313" key="2">
    <source>
        <dbReference type="EMBL" id="RCX20121.1"/>
    </source>
</evidence>
<dbReference type="PANTHER" id="PTHR32332:SF20">
    <property type="entry name" value="2-NITROPROPANE DIOXYGENASE-LIKE PROTEIN"/>
    <property type="match status" value="1"/>
</dbReference>
<dbReference type="RefSeq" id="WP_114296235.1">
    <property type="nucleotide sequence ID" value="NZ_QPJT01000002.1"/>
</dbReference>
<dbReference type="EMBL" id="QPJT01000002">
    <property type="protein sequence ID" value="RCX20121.1"/>
    <property type="molecule type" value="Genomic_DNA"/>
</dbReference>
<dbReference type="Proteomes" id="UP000253034">
    <property type="component" value="Unassembled WGS sequence"/>
</dbReference>